<evidence type="ECO:0000313" key="1">
    <source>
        <dbReference type="EMBL" id="PXX99040.1"/>
    </source>
</evidence>
<evidence type="ECO:0000313" key="2">
    <source>
        <dbReference type="Proteomes" id="UP000248079"/>
    </source>
</evidence>
<dbReference type="OrthoDB" id="679547at2"/>
<dbReference type="RefSeq" id="WP_110361435.1">
    <property type="nucleotide sequence ID" value="NZ_QFLI01000006.1"/>
</dbReference>
<organism evidence="1 2">
    <name type="scientific">Marinifilum breve</name>
    <dbReference type="NCBI Taxonomy" id="2184082"/>
    <lineage>
        <taxon>Bacteria</taxon>
        <taxon>Pseudomonadati</taxon>
        <taxon>Bacteroidota</taxon>
        <taxon>Bacteroidia</taxon>
        <taxon>Marinilabiliales</taxon>
        <taxon>Marinifilaceae</taxon>
    </lineage>
</organism>
<sequence>MNIRITLSIGIVFLLIFNIPQVKAQEKVSLTTDRDIYIAGEEIWFSLGVLELSSNENSKLSNILYVELLNGDHTPIIKLKYRVEKDIVQSKVQLPDSLSTGKYYIRAYTRWMRNRDVSLYACKIFSVINPFVPKRMPQGDKYFSRDTVFCYPEGEKLLSNVKNKLLFYVCGKNGNPITKKVKIKDQNDNISQEFVSEATGFVSVNFIPQESVNYYLDYDDHKVDLKKISQNGCLLQLAEDRDDFLFKVIGYCSNEMRIDILSNDGKYLKSYKLSSQNIIRIKKSELPSISMYALLIDDAKIIHAYRGFTNSNNDKLIKIFTDRELYGVRDIVNVDIKNIDSLRHLSVSVVKSSLLNSTAKEDYVLTANDKMILKKQPLFFLNDTILLPEIEGELLSGEIRCVETNNPIKNEQFILSFISDSPIIDFVETDSAGRFVFVVNRYGEEEMVIQPKSMDTKKINYRVILDDSFSTKYPKNKLGELIIDTLKMRNLNEAIVNMQINSIYKPNKSTYINSVFNNAPFYKEAINVIDIEKYIELPTMEEIIREVVPHTSLKKNKKGYDLRVVESRSFYPKNGNTLIFVDGVPIKDTQKIFEIKPQDLDRIEVVNLQFFIKGENLGYLLCLYTKNNNMADMEFDSRIFRQVHKGYEYEYKFNSLDYSNLKTKNSRLADFRNTLYFNTFESKELKSPLNFKFYTSDEETEYIITVRGINKYGKVIESKKNLKVCEKN</sequence>
<gene>
    <name evidence="1" type="ORF">DF185_14255</name>
</gene>
<name>A0A2V3ZVC6_9BACT</name>
<protein>
    <recommendedName>
        <fullName evidence="3">TonB-dependent receptor plug domain-containing protein</fullName>
    </recommendedName>
</protein>
<keyword evidence="2" id="KW-1185">Reference proteome</keyword>
<dbReference type="Gene3D" id="2.60.40.1930">
    <property type="match status" value="1"/>
</dbReference>
<dbReference type="AlphaFoldDB" id="A0A2V3ZVC6"/>
<dbReference type="EMBL" id="QFLI01000006">
    <property type="protein sequence ID" value="PXX99040.1"/>
    <property type="molecule type" value="Genomic_DNA"/>
</dbReference>
<accession>A0A2V3ZVC6</accession>
<reference evidence="1 2" key="1">
    <citation type="submission" date="2018-05" db="EMBL/GenBank/DDBJ databases">
        <title>Marinifilum breve JC075T sp. nov., a marine bacterium isolated from Yongle Blue Hole in the South China Sea.</title>
        <authorList>
            <person name="Fu T."/>
        </authorList>
    </citation>
    <scope>NUCLEOTIDE SEQUENCE [LARGE SCALE GENOMIC DNA]</scope>
    <source>
        <strain evidence="1 2">JC075</strain>
    </source>
</reference>
<dbReference type="Proteomes" id="UP000248079">
    <property type="component" value="Unassembled WGS sequence"/>
</dbReference>
<evidence type="ECO:0008006" key="3">
    <source>
        <dbReference type="Google" id="ProtNLM"/>
    </source>
</evidence>
<comment type="caution">
    <text evidence="1">The sequence shown here is derived from an EMBL/GenBank/DDBJ whole genome shotgun (WGS) entry which is preliminary data.</text>
</comment>
<proteinExistence type="predicted"/>